<feature type="chain" id="PRO_5022210624" description="Hydrophobic W protein" evidence="1">
    <location>
        <begin position="32"/>
        <end position="189"/>
    </location>
</feature>
<reference evidence="2 3" key="1">
    <citation type="submission" date="2019-06" db="EMBL/GenBank/DDBJ databases">
        <title>Sequencing the genomes of 1000 actinobacteria strains.</title>
        <authorList>
            <person name="Klenk H.-P."/>
        </authorList>
    </citation>
    <scope>NUCLEOTIDE SEQUENCE [LARGE SCALE GENOMIC DNA]</scope>
    <source>
        <strain evidence="2 3">DSM 41649</strain>
    </source>
</reference>
<evidence type="ECO:0000256" key="1">
    <source>
        <dbReference type="SAM" id="SignalP"/>
    </source>
</evidence>
<gene>
    <name evidence="2" type="ORF">FB465_3282</name>
</gene>
<name>A0A561ERI7_9ACTN</name>
<protein>
    <recommendedName>
        <fullName evidence="4">Hydrophobic W protein</fullName>
    </recommendedName>
</protein>
<proteinExistence type="predicted"/>
<dbReference type="AlphaFoldDB" id="A0A561ERI7"/>
<feature type="signal peptide" evidence="1">
    <location>
        <begin position="1"/>
        <end position="31"/>
    </location>
</feature>
<dbReference type="OrthoDB" id="4351204at2"/>
<evidence type="ECO:0000313" key="3">
    <source>
        <dbReference type="Proteomes" id="UP000318416"/>
    </source>
</evidence>
<dbReference type="Proteomes" id="UP000318416">
    <property type="component" value="Unassembled WGS sequence"/>
</dbReference>
<dbReference type="EMBL" id="VIVR01000001">
    <property type="protein sequence ID" value="TWE18231.1"/>
    <property type="molecule type" value="Genomic_DNA"/>
</dbReference>
<comment type="caution">
    <text evidence="2">The sequence shown here is derived from an EMBL/GenBank/DDBJ whole genome shotgun (WGS) entry which is preliminary data.</text>
</comment>
<accession>A0A561ERI7</accession>
<keyword evidence="1" id="KW-0732">Signal</keyword>
<keyword evidence="3" id="KW-1185">Reference proteome</keyword>
<evidence type="ECO:0008006" key="4">
    <source>
        <dbReference type="Google" id="ProtNLM"/>
    </source>
</evidence>
<evidence type="ECO:0000313" key="2">
    <source>
        <dbReference type="EMBL" id="TWE18231.1"/>
    </source>
</evidence>
<dbReference type="RefSeq" id="WP_145791391.1">
    <property type="nucleotide sequence ID" value="NZ_BAAABR010000029.1"/>
</dbReference>
<organism evidence="2 3">
    <name type="scientific">Kitasatospora atroaurantiaca</name>
    <dbReference type="NCBI Taxonomy" id="285545"/>
    <lineage>
        <taxon>Bacteria</taxon>
        <taxon>Bacillati</taxon>
        <taxon>Actinomycetota</taxon>
        <taxon>Actinomycetes</taxon>
        <taxon>Kitasatosporales</taxon>
        <taxon>Streptomycetaceae</taxon>
        <taxon>Kitasatospora</taxon>
    </lineage>
</organism>
<sequence length="189" mass="20437">MKFTARIKAAVLGTAMLAASTIAVSAPAAHAASCNPNPGGSARYPIATINLNTTWGSMGQLYLGYIPDCRLEYAEAHITEGTLYASDAHIWIQDAAGHRFGQKDWTQGGWPAKLDFSSPGWFTSALIPIDTQGPYYYSEAHFTVHSVSLAIGNDVGGKFTTVCPQKEYVSGFHNYYTGDTAFWNSHDTC</sequence>